<dbReference type="PANTHER" id="PTHR34220:SF11">
    <property type="entry name" value="SENSOR PROTEIN KINASE HPTS"/>
    <property type="match status" value="1"/>
</dbReference>
<reference evidence="14 15" key="1">
    <citation type="submission" date="2024-04" db="EMBL/GenBank/DDBJ databases">
        <title>draft genome sequnece of Paenibacillus filicis.</title>
        <authorList>
            <person name="Kim D.-U."/>
        </authorList>
    </citation>
    <scope>NUCLEOTIDE SEQUENCE [LARGE SCALE GENOMIC DNA]</scope>
    <source>
        <strain evidence="14 15">KACC14197</strain>
    </source>
</reference>
<evidence type="ECO:0000256" key="6">
    <source>
        <dbReference type="ARBA" id="ARBA00022741"/>
    </source>
</evidence>
<keyword evidence="9 12" id="KW-1133">Transmembrane helix</keyword>
<dbReference type="PANTHER" id="PTHR34220">
    <property type="entry name" value="SENSOR HISTIDINE KINASE YPDA"/>
    <property type="match status" value="1"/>
</dbReference>
<dbReference type="InterPro" id="IPR050640">
    <property type="entry name" value="Bact_2-comp_sensor_kinase"/>
</dbReference>
<dbReference type="InterPro" id="IPR036890">
    <property type="entry name" value="HATPase_C_sf"/>
</dbReference>
<dbReference type="Gene3D" id="3.30.565.10">
    <property type="entry name" value="Histidine kinase-like ATPase, C-terminal domain"/>
    <property type="match status" value="1"/>
</dbReference>
<evidence type="ECO:0000256" key="3">
    <source>
        <dbReference type="ARBA" id="ARBA00022553"/>
    </source>
</evidence>
<keyword evidence="2" id="KW-1003">Cell membrane</keyword>
<feature type="transmembrane region" description="Helical" evidence="12">
    <location>
        <begin position="25"/>
        <end position="45"/>
    </location>
</feature>
<dbReference type="Pfam" id="PF00672">
    <property type="entry name" value="HAMP"/>
    <property type="match status" value="1"/>
</dbReference>
<evidence type="ECO:0000256" key="11">
    <source>
        <dbReference type="ARBA" id="ARBA00023136"/>
    </source>
</evidence>
<dbReference type="Pfam" id="PF02518">
    <property type="entry name" value="HATPase_c"/>
    <property type="match status" value="1"/>
</dbReference>
<keyword evidence="8" id="KW-0067">ATP-binding</keyword>
<dbReference type="SMART" id="SM00304">
    <property type="entry name" value="HAMP"/>
    <property type="match status" value="1"/>
</dbReference>
<dbReference type="RefSeq" id="WP_341419428.1">
    <property type="nucleotide sequence ID" value="NZ_JBBPCC010000028.1"/>
</dbReference>
<keyword evidence="10" id="KW-0902">Two-component regulatory system</keyword>
<sequence length="597" mass="67422">MKFKRAEIKRGFLAFMRKRTLHQRIWFSFIAVITLAISVTGYISYSIAAKVVQANAFSSSQDAVNKAEQVVADKLKNIGTNIRALMFSDAFVQMMKHVQNNDSSKYYNDLSALLPVFSQVKFNDDLIQSILIVTPIGEFYPTNDYRIQPGAFYKTDMYQEIRKTGRGFWVKGHSDTLFTGGQRVLSLVLKGVIDTDPFQTLEVYVVVNVKEKELIQVLNANLSQAGYSFALLDKSGQPVMASSDSHQGGVPVGADVIQGMTDPDSGSFFHTYNVQEYLVNYKQLEGVDDWFLFGLQSKEELLREMSGIQRLTLLAIACFIGISLLISNWLTRFLLTPLQRLQNVMKRVEDNNLTVRYHSLQQDEVSQMGFRFNHMLDEINRLIQDVTEGEMEKRKAEMKALSAQIAPHFLYNTLNTIHCKAVLGENEDVSEMILALSELFMVGLSGGRELIPLADELNHAKQYMKLQQKSYEDLFEAEIDVEEGTALERMVPKIILQPLVENSILHGFKDMKAGGRIRITVTEDDRFIHITVTDNGSGLPGEKGDSRHPGRNKGFALMNISRRLQLYFGDKATLLLSRQQGPGTRADIRIPIQTKDA</sequence>
<evidence type="ECO:0000256" key="5">
    <source>
        <dbReference type="ARBA" id="ARBA00022692"/>
    </source>
</evidence>
<dbReference type="PROSITE" id="PS50885">
    <property type="entry name" value="HAMP"/>
    <property type="match status" value="1"/>
</dbReference>
<keyword evidence="4" id="KW-0808">Transferase</keyword>
<dbReference type="InterPro" id="IPR003660">
    <property type="entry name" value="HAMP_dom"/>
</dbReference>
<dbReference type="SMART" id="SM00387">
    <property type="entry name" value="HATPase_c"/>
    <property type="match status" value="1"/>
</dbReference>
<keyword evidence="11 12" id="KW-0472">Membrane</keyword>
<keyword evidence="3" id="KW-0597">Phosphoprotein</keyword>
<evidence type="ECO:0000259" key="13">
    <source>
        <dbReference type="PROSITE" id="PS50885"/>
    </source>
</evidence>
<dbReference type="Gene3D" id="6.10.340.10">
    <property type="match status" value="1"/>
</dbReference>
<keyword evidence="15" id="KW-1185">Reference proteome</keyword>
<dbReference type="InterPro" id="IPR010559">
    <property type="entry name" value="Sig_transdc_His_kin_internal"/>
</dbReference>
<proteinExistence type="predicted"/>
<accession>A0ABU9DUB4</accession>
<dbReference type="GO" id="GO:0016301">
    <property type="term" value="F:kinase activity"/>
    <property type="evidence" value="ECO:0007669"/>
    <property type="project" value="UniProtKB-KW"/>
</dbReference>
<dbReference type="InterPro" id="IPR003594">
    <property type="entry name" value="HATPase_dom"/>
</dbReference>
<keyword evidence="7 14" id="KW-0418">Kinase</keyword>
<dbReference type="Pfam" id="PF06580">
    <property type="entry name" value="His_kinase"/>
    <property type="match status" value="1"/>
</dbReference>
<keyword evidence="5 12" id="KW-0812">Transmembrane</keyword>
<evidence type="ECO:0000256" key="10">
    <source>
        <dbReference type="ARBA" id="ARBA00023012"/>
    </source>
</evidence>
<evidence type="ECO:0000256" key="8">
    <source>
        <dbReference type="ARBA" id="ARBA00022840"/>
    </source>
</evidence>
<comment type="subcellular location">
    <subcellularLocation>
        <location evidence="1">Cell membrane</location>
        <topology evidence="1">Multi-pass membrane protein</topology>
    </subcellularLocation>
</comment>
<keyword evidence="6" id="KW-0547">Nucleotide-binding</keyword>
<dbReference type="SUPFAM" id="SSF158472">
    <property type="entry name" value="HAMP domain-like"/>
    <property type="match status" value="1"/>
</dbReference>
<dbReference type="Proteomes" id="UP001469365">
    <property type="component" value="Unassembled WGS sequence"/>
</dbReference>
<dbReference type="EMBL" id="JBBPCC010000028">
    <property type="protein sequence ID" value="MEK8132299.1"/>
    <property type="molecule type" value="Genomic_DNA"/>
</dbReference>
<evidence type="ECO:0000256" key="12">
    <source>
        <dbReference type="SAM" id="Phobius"/>
    </source>
</evidence>
<evidence type="ECO:0000313" key="15">
    <source>
        <dbReference type="Proteomes" id="UP001469365"/>
    </source>
</evidence>
<evidence type="ECO:0000313" key="14">
    <source>
        <dbReference type="EMBL" id="MEK8132299.1"/>
    </source>
</evidence>
<organism evidence="14 15">
    <name type="scientific">Paenibacillus filicis</name>
    <dbReference type="NCBI Taxonomy" id="669464"/>
    <lineage>
        <taxon>Bacteria</taxon>
        <taxon>Bacillati</taxon>
        <taxon>Bacillota</taxon>
        <taxon>Bacilli</taxon>
        <taxon>Bacillales</taxon>
        <taxon>Paenibacillaceae</taxon>
        <taxon>Paenibacillus</taxon>
    </lineage>
</organism>
<evidence type="ECO:0000256" key="9">
    <source>
        <dbReference type="ARBA" id="ARBA00022989"/>
    </source>
</evidence>
<evidence type="ECO:0000256" key="2">
    <source>
        <dbReference type="ARBA" id="ARBA00022475"/>
    </source>
</evidence>
<comment type="caution">
    <text evidence="14">The sequence shown here is derived from an EMBL/GenBank/DDBJ whole genome shotgun (WGS) entry which is preliminary data.</text>
</comment>
<gene>
    <name evidence="14" type="ORF">WMW72_30810</name>
</gene>
<evidence type="ECO:0000256" key="4">
    <source>
        <dbReference type="ARBA" id="ARBA00022679"/>
    </source>
</evidence>
<protein>
    <submittedName>
        <fullName evidence="14">Histidine kinase</fullName>
    </submittedName>
</protein>
<dbReference type="CDD" id="cd06225">
    <property type="entry name" value="HAMP"/>
    <property type="match status" value="1"/>
</dbReference>
<feature type="domain" description="HAMP" evidence="13">
    <location>
        <begin position="332"/>
        <end position="384"/>
    </location>
</feature>
<feature type="transmembrane region" description="Helical" evidence="12">
    <location>
        <begin position="311"/>
        <end position="335"/>
    </location>
</feature>
<evidence type="ECO:0000256" key="1">
    <source>
        <dbReference type="ARBA" id="ARBA00004651"/>
    </source>
</evidence>
<dbReference type="SUPFAM" id="SSF55874">
    <property type="entry name" value="ATPase domain of HSP90 chaperone/DNA topoisomerase II/histidine kinase"/>
    <property type="match status" value="1"/>
</dbReference>
<evidence type="ECO:0000256" key="7">
    <source>
        <dbReference type="ARBA" id="ARBA00022777"/>
    </source>
</evidence>
<name>A0ABU9DUB4_9BACL</name>